<dbReference type="EMBL" id="VOHW01000002">
    <property type="protein sequence ID" value="TWV63701.1"/>
    <property type="molecule type" value="Genomic_DNA"/>
</dbReference>
<organism evidence="2 18">
    <name type="scientific">Parabacteroides distasonis</name>
    <dbReference type="NCBI Taxonomy" id="823"/>
    <lineage>
        <taxon>Bacteria</taxon>
        <taxon>Pseudomonadati</taxon>
        <taxon>Bacteroidota</taxon>
        <taxon>Bacteroidia</taxon>
        <taxon>Bacteroidales</taxon>
        <taxon>Tannerellaceae</taxon>
        <taxon>Parabacteroides</taxon>
    </lineage>
</organism>
<evidence type="ECO:0000313" key="20">
    <source>
        <dbReference type="Proteomes" id="UP000432516"/>
    </source>
</evidence>
<dbReference type="EMBL" id="CYYK01000022">
    <property type="protein sequence ID" value="CUP24001.1"/>
    <property type="molecule type" value="Genomic_DNA"/>
</dbReference>
<evidence type="ECO:0000313" key="24">
    <source>
        <dbReference type="Proteomes" id="UP000461276"/>
    </source>
</evidence>
<dbReference type="Proteomes" id="UP001221009">
    <property type="component" value="Chromosome"/>
</dbReference>
<dbReference type="AlphaFoldDB" id="A0A173VTN8"/>
<dbReference type="EMBL" id="CYXP01000008">
    <property type="protein sequence ID" value="CUN29328.1"/>
    <property type="molecule type" value="Genomic_DNA"/>
</dbReference>
<evidence type="ECO:0000313" key="10">
    <source>
        <dbReference type="EMBL" id="MRZ08475.1"/>
    </source>
</evidence>
<dbReference type="Proteomes" id="UP000441609">
    <property type="component" value="Unassembled WGS sequence"/>
</dbReference>
<name>A0A173VTN8_PARDI</name>
<evidence type="ECO:0000313" key="7">
    <source>
        <dbReference type="EMBL" id="MRY59897.1"/>
    </source>
</evidence>
<protein>
    <submittedName>
        <fullName evidence="5">Bifunctional nuclease family protein</fullName>
    </submittedName>
    <submittedName>
        <fullName evidence="2">Uncharacterized ACR, COG1259</fullName>
    </submittedName>
</protein>
<evidence type="ECO:0000313" key="18">
    <source>
        <dbReference type="Proteomes" id="UP000095591"/>
    </source>
</evidence>
<dbReference type="Pfam" id="PF02577">
    <property type="entry name" value="BFN_dom"/>
    <property type="match status" value="1"/>
</dbReference>
<dbReference type="Proteomes" id="UP001198806">
    <property type="component" value="Unassembled WGS sequence"/>
</dbReference>
<proteinExistence type="predicted"/>
<accession>A0A173VTN8</accession>
<dbReference type="Proteomes" id="UP000432516">
    <property type="component" value="Unassembled WGS sequence"/>
</dbReference>
<dbReference type="InterPro" id="IPR003729">
    <property type="entry name" value="Bi_nuclease_dom"/>
</dbReference>
<dbReference type="Proteomes" id="UP000315827">
    <property type="component" value="Unassembled WGS sequence"/>
</dbReference>
<dbReference type="Proteomes" id="UP000095591">
    <property type="component" value="Unassembled WGS sequence"/>
</dbReference>
<evidence type="ECO:0000313" key="12">
    <source>
        <dbReference type="EMBL" id="MRZ56969.1"/>
    </source>
</evidence>
<dbReference type="EMBL" id="WKMO01000026">
    <property type="protein sequence ID" value="MSB75535.1"/>
    <property type="molecule type" value="Genomic_DNA"/>
</dbReference>
<dbReference type="EMBL" id="JAQMPJ010000028">
    <property type="protein sequence ID" value="MDB9007125.1"/>
    <property type="molecule type" value="Genomic_DNA"/>
</dbReference>
<evidence type="ECO:0000313" key="19">
    <source>
        <dbReference type="Proteomes" id="UP000315827"/>
    </source>
</evidence>
<dbReference type="SUPFAM" id="SSF103256">
    <property type="entry name" value="Hypothetical protein TM0160"/>
    <property type="match status" value="1"/>
</dbReference>
<dbReference type="EMBL" id="JAJCNI010000026">
    <property type="protein sequence ID" value="MCB6519614.1"/>
    <property type="molecule type" value="Genomic_DNA"/>
</dbReference>
<feature type="domain" description="BFN" evidence="1">
    <location>
        <begin position="4"/>
        <end position="136"/>
    </location>
</feature>
<reference evidence="15" key="6">
    <citation type="submission" date="2023-03" db="EMBL/GenBank/DDBJ databases">
        <title>Parabacteroides distasonis, a bacteria resistant against UC.</title>
        <authorList>
            <person name="Dai W."/>
        </authorList>
    </citation>
    <scope>NUCLEOTIDE SEQUENCE</scope>
    <source>
        <strain evidence="15">F1-28</strain>
    </source>
</reference>
<evidence type="ECO:0000313" key="8">
    <source>
        <dbReference type="EMBL" id="MRY86578.1"/>
    </source>
</evidence>
<reference evidence="6" key="5">
    <citation type="submission" date="2023-01" db="EMBL/GenBank/DDBJ databases">
        <title>Human gut microbiome strain richness.</title>
        <authorList>
            <person name="Chen-Liaw A."/>
        </authorList>
    </citation>
    <scope>NUCLEOTIDE SEQUENCE</scope>
    <source>
        <strain evidence="6">RTP21484st1_E5_RTP21484_190118</strain>
    </source>
</reference>
<dbReference type="EMBL" id="WKMX01000024">
    <property type="protein sequence ID" value="MRZ08475.1"/>
    <property type="molecule type" value="Genomic_DNA"/>
</dbReference>
<evidence type="ECO:0000313" key="25">
    <source>
        <dbReference type="Proteomes" id="UP000463337"/>
    </source>
</evidence>
<evidence type="ECO:0000313" key="22">
    <source>
        <dbReference type="Proteomes" id="UP000441609"/>
    </source>
</evidence>
<evidence type="ECO:0000313" key="16">
    <source>
        <dbReference type="Proteomes" id="UP000095332"/>
    </source>
</evidence>
<dbReference type="OMA" id="LFKNFAD"/>
<evidence type="ECO:0000313" key="13">
    <source>
        <dbReference type="EMBL" id="MSB75535.1"/>
    </source>
</evidence>
<dbReference type="EMBL" id="CP120353">
    <property type="protein sequence ID" value="WET66306.1"/>
    <property type="molecule type" value="Genomic_DNA"/>
</dbReference>
<evidence type="ECO:0000313" key="9">
    <source>
        <dbReference type="EMBL" id="MRY95756.1"/>
    </source>
</evidence>
<evidence type="ECO:0000313" key="17">
    <source>
        <dbReference type="Proteomes" id="UP000095455"/>
    </source>
</evidence>
<dbReference type="PANTHER" id="PTHR15160">
    <property type="entry name" value="VON HIPPEL-LINDAU PROTEIN"/>
    <property type="match status" value="1"/>
</dbReference>
<evidence type="ECO:0000313" key="3">
    <source>
        <dbReference type="EMBL" id="CUP24001.1"/>
    </source>
</evidence>
<dbReference type="GO" id="GO:0004518">
    <property type="term" value="F:nuclease activity"/>
    <property type="evidence" value="ECO:0007669"/>
    <property type="project" value="InterPro"/>
</dbReference>
<dbReference type="EMBL" id="WKMW01000026">
    <property type="protein sequence ID" value="MRY86578.1"/>
    <property type="molecule type" value="Genomic_DNA"/>
</dbReference>
<dbReference type="Proteomes" id="UP000471216">
    <property type="component" value="Unassembled WGS sequence"/>
</dbReference>
<dbReference type="RefSeq" id="WP_005854990.1">
    <property type="nucleotide sequence ID" value="NZ_AP019729.1"/>
</dbReference>
<dbReference type="EMBL" id="WKMC01000019">
    <property type="protein sequence ID" value="MRZ52453.1"/>
    <property type="molecule type" value="Genomic_DNA"/>
</dbReference>
<dbReference type="EMBL" id="WKNE01000025">
    <property type="protein sequence ID" value="MRZ56969.1"/>
    <property type="molecule type" value="Genomic_DNA"/>
</dbReference>
<dbReference type="EMBL" id="WKMY01000024">
    <property type="protein sequence ID" value="MRY95756.1"/>
    <property type="molecule type" value="Genomic_DNA"/>
</dbReference>
<evidence type="ECO:0000313" key="23">
    <source>
        <dbReference type="Proteomes" id="UP000450599"/>
    </source>
</evidence>
<dbReference type="EMBL" id="CZBM01000022">
    <property type="protein sequence ID" value="CUQ54113.1"/>
    <property type="molecule type" value="Genomic_DNA"/>
</dbReference>
<evidence type="ECO:0000313" key="14">
    <source>
        <dbReference type="EMBL" id="TWV63701.1"/>
    </source>
</evidence>
<sequence length="213" mass="24281">MSTRIKLRVQGLANSQIQSGAYALILAEENGPRRIPIIVGTAEAQSIAIALEHIVPPRPLTHDLFATFAQAFNVILKEVYIYKFEDGVFYSELEFSDGERSIKLDSRTSDAIAIALRVNCDIFTSEEIVKECGVVLEDTLSIPADEPEEDDNLLELEPDEIKDEAQLKKWLSLLDIQEINERLEDAIADENYEYAKMYKDELRRREEEEDTNK</sequence>
<dbReference type="Proteomes" id="UP000095332">
    <property type="component" value="Unassembled WGS sequence"/>
</dbReference>
<evidence type="ECO:0000313" key="11">
    <source>
        <dbReference type="EMBL" id="MRZ52453.1"/>
    </source>
</evidence>
<reference evidence="14 19" key="3">
    <citation type="submission" date="2019-07" db="EMBL/GenBank/DDBJ databases">
        <title>Genome sequencing of Parabacteroides distasonis iSURF_7.</title>
        <authorList>
            <person name="Degefu H.N."/>
            <person name="Ruoff K.L."/>
            <person name="Price C.E."/>
            <person name="Valls R.A."/>
            <person name="O'Toole G.A."/>
        </authorList>
    </citation>
    <scope>NUCLEOTIDE SEQUENCE [LARGE SCALE GENOMIC DNA]</scope>
    <source>
        <strain evidence="14 19">CFPLTA003_1B</strain>
    </source>
</reference>
<evidence type="ECO:0000313" key="6">
    <source>
        <dbReference type="EMBL" id="MDB9007125.1"/>
    </source>
</evidence>
<evidence type="ECO:0000313" key="15">
    <source>
        <dbReference type="EMBL" id="WET66306.1"/>
    </source>
</evidence>
<gene>
    <name evidence="3" type="ORF">ERS852380_04214</name>
    <name evidence="2" type="ORF">ERS852429_03400</name>
    <name evidence="4" type="ORF">ERS852560_03969</name>
    <name evidence="14" type="ORF">FSA05_06100</name>
    <name evidence="10" type="ORF">GKD54_20165</name>
    <name evidence="8" type="ORF">GKD58_20410</name>
    <name evidence="7" type="ORF">GKD59_18715</name>
    <name evidence="11" type="ORF">GKD66_19970</name>
    <name evidence="9" type="ORF">GKD67_21455</name>
    <name evidence="12" type="ORF">GKD68_19945</name>
    <name evidence="13" type="ORF">GKD70_19930</name>
    <name evidence="5" type="ORF">LI194_17650</name>
    <name evidence="15" type="ORF">P2T59_10030</name>
    <name evidence="6" type="ORF">PN599_19255</name>
</gene>
<dbReference type="OrthoDB" id="9788698at2"/>
<dbReference type="Proteomes" id="UP000461276">
    <property type="component" value="Unassembled WGS sequence"/>
</dbReference>
<reference evidence="5" key="4">
    <citation type="submission" date="2021-10" db="EMBL/GenBank/DDBJ databases">
        <title>Collection of gut derived symbiotic bacterial strains cultured from healthy donors.</title>
        <authorList>
            <person name="Lin H."/>
            <person name="Littmann E."/>
            <person name="Kohout C."/>
            <person name="Pamer E.G."/>
        </authorList>
    </citation>
    <scope>NUCLEOTIDE SEQUENCE</scope>
    <source>
        <strain evidence="5">DFI.2.94</strain>
    </source>
</reference>
<dbReference type="Proteomes" id="UP000463337">
    <property type="component" value="Unassembled WGS sequence"/>
</dbReference>
<dbReference type="Proteomes" id="UP001210126">
    <property type="component" value="Unassembled WGS sequence"/>
</dbReference>
<dbReference type="GeneID" id="93524880"/>
<dbReference type="Proteomes" id="UP000450599">
    <property type="component" value="Unassembled WGS sequence"/>
</dbReference>
<evidence type="ECO:0000313" key="26">
    <source>
        <dbReference type="Proteomes" id="UP000471216"/>
    </source>
</evidence>
<reference evidence="20 21" key="2">
    <citation type="journal article" date="2019" name="Nat. Med.">
        <title>A library of human gut bacterial isolates paired with longitudinal multiomics data enables mechanistic microbiome research.</title>
        <authorList>
            <person name="Poyet M."/>
            <person name="Groussin M."/>
            <person name="Gibbons S.M."/>
            <person name="Avila-Pacheco J."/>
            <person name="Jiang X."/>
            <person name="Kearney S.M."/>
            <person name="Perrotta A.R."/>
            <person name="Berdy B."/>
            <person name="Zhao S."/>
            <person name="Lieberman T.D."/>
            <person name="Swanson P.K."/>
            <person name="Smith M."/>
            <person name="Roesemann S."/>
            <person name="Alexander J.E."/>
            <person name="Rich S.A."/>
            <person name="Livny J."/>
            <person name="Vlamakis H."/>
            <person name="Clish C."/>
            <person name="Bullock K."/>
            <person name="Deik A."/>
            <person name="Scott J."/>
            <person name="Pierce K.A."/>
            <person name="Xavier R.J."/>
            <person name="Alm E.J."/>
        </authorList>
    </citation>
    <scope>NUCLEOTIDE SEQUENCE [LARGE SCALE GENOMIC DNA]</scope>
    <source>
        <strain evidence="10 26">BIOML-A10</strain>
        <strain evidence="8 23">BIOML-A11</strain>
        <strain evidence="12 20">BIOML-A2</strain>
        <strain evidence="13 22">BIOML-A20</strain>
        <strain evidence="11 21">BIOML-A32</strain>
        <strain evidence="7 25">BIOML-A41</strain>
        <strain evidence="9 24">BIOML-A9</strain>
    </source>
</reference>
<dbReference type="Gene3D" id="3.10.690.10">
    <property type="entry name" value="Bifunctional nuclease domain"/>
    <property type="match status" value="1"/>
</dbReference>
<dbReference type="Proteomes" id="UP000095455">
    <property type="component" value="Unassembled WGS sequence"/>
</dbReference>
<dbReference type="PANTHER" id="PTHR15160:SF1">
    <property type="entry name" value="VON HIPPEL-LINDAU DISEASE TUMOR SUPPRESSOR"/>
    <property type="match status" value="1"/>
</dbReference>
<evidence type="ECO:0000259" key="1">
    <source>
        <dbReference type="PROSITE" id="PS51658"/>
    </source>
</evidence>
<dbReference type="EMBL" id="WKLT01000021">
    <property type="protein sequence ID" value="MRY59897.1"/>
    <property type="molecule type" value="Genomic_DNA"/>
</dbReference>
<dbReference type="Proteomes" id="UP000441358">
    <property type="component" value="Unassembled WGS sequence"/>
</dbReference>
<dbReference type="PROSITE" id="PS51658">
    <property type="entry name" value="BFN"/>
    <property type="match status" value="1"/>
</dbReference>
<evidence type="ECO:0000313" key="2">
    <source>
        <dbReference type="EMBL" id="CUN29328.1"/>
    </source>
</evidence>
<evidence type="ECO:0000313" key="4">
    <source>
        <dbReference type="EMBL" id="CUQ54113.1"/>
    </source>
</evidence>
<evidence type="ECO:0000313" key="5">
    <source>
        <dbReference type="EMBL" id="MCB6519614.1"/>
    </source>
</evidence>
<dbReference type="InterPro" id="IPR036104">
    <property type="entry name" value="BFN_sf"/>
</dbReference>
<evidence type="ECO:0000313" key="21">
    <source>
        <dbReference type="Proteomes" id="UP000441358"/>
    </source>
</evidence>
<reference evidence="16 17" key="1">
    <citation type="submission" date="2015-09" db="EMBL/GenBank/DDBJ databases">
        <authorList>
            <consortium name="Pathogen Informatics"/>
        </authorList>
    </citation>
    <scope>NUCLEOTIDE SEQUENCE [LARGE SCALE GENOMIC DNA]</scope>
    <source>
        <strain evidence="3 17">2789STDY5608822</strain>
        <strain evidence="2 18">2789STDY5608872</strain>
        <strain evidence="4 16">2789STDY5834948</strain>
    </source>
</reference>